<evidence type="ECO:0000313" key="1">
    <source>
        <dbReference type="EMBL" id="CAK91097.1"/>
    </source>
</evidence>
<accession>A0E730</accession>
<organism evidence="1 2">
    <name type="scientific">Paramecium tetraurelia</name>
    <dbReference type="NCBI Taxonomy" id="5888"/>
    <lineage>
        <taxon>Eukaryota</taxon>
        <taxon>Sar</taxon>
        <taxon>Alveolata</taxon>
        <taxon>Ciliophora</taxon>
        <taxon>Intramacronucleata</taxon>
        <taxon>Oligohymenophorea</taxon>
        <taxon>Peniculida</taxon>
        <taxon>Parameciidae</taxon>
        <taxon>Paramecium</taxon>
    </lineage>
</organism>
<dbReference type="EMBL" id="CT868661">
    <property type="protein sequence ID" value="CAK91097.1"/>
    <property type="molecule type" value="Genomic_DNA"/>
</dbReference>
<dbReference type="RefSeq" id="XP_001458494.1">
    <property type="nucleotide sequence ID" value="XM_001458457.2"/>
</dbReference>
<proteinExistence type="predicted"/>
<dbReference type="InParanoid" id="A0E730"/>
<name>A0E730_PARTE</name>
<evidence type="ECO:0000313" key="2">
    <source>
        <dbReference type="Proteomes" id="UP000000600"/>
    </source>
</evidence>
<sequence>MVWKKDSEQIISILYFSFPMEQHAEQFPNQSIQSTFEANKPKRPYQKISQETRSLILHALTVEKLSLCNVAEMFKTKACTCKAILQTYEQEGRREKKTSRRERVEIDSHIKIIVIDPLGRPNQEFINIKHSKMYTEEKDLSRKEEKQLKRRLQQEILSQLEELQTGCYNVQQTISSENHPDEKAPENIARGINMSLQLIQQKLKLDGVSLGKQEKRKLKELKKAQQLTKLEDLIKVEEGKSNQNSVCQQQQESKSEIPKTNSVFDLGQNYSKIKQFIENVNQKSQLNPQIIDKLNYLTNETIFQMSLKQRLQDKDFQVSILKHNVSRYLKQFFLSN</sequence>
<dbReference type="AlphaFoldDB" id="A0E730"/>
<dbReference type="OMA" id="RPNQEFI"/>
<reference evidence="1 2" key="1">
    <citation type="journal article" date="2006" name="Nature">
        <title>Global trends of whole-genome duplications revealed by the ciliate Paramecium tetraurelia.</title>
        <authorList>
            <consortium name="Genoscope"/>
            <person name="Aury J.-M."/>
            <person name="Jaillon O."/>
            <person name="Duret L."/>
            <person name="Noel B."/>
            <person name="Jubin C."/>
            <person name="Porcel B.M."/>
            <person name="Segurens B."/>
            <person name="Daubin V."/>
            <person name="Anthouard V."/>
            <person name="Aiach N."/>
            <person name="Arnaiz O."/>
            <person name="Billaut A."/>
            <person name="Beisson J."/>
            <person name="Blanc I."/>
            <person name="Bouhouche K."/>
            <person name="Camara F."/>
            <person name="Duharcourt S."/>
            <person name="Guigo R."/>
            <person name="Gogendeau D."/>
            <person name="Katinka M."/>
            <person name="Keller A.-M."/>
            <person name="Kissmehl R."/>
            <person name="Klotz C."/>
            <person name="Koll F."/>
            <person name="Le Moue A."/>
            <person name="Lepere C."/>
            <person name="Malinsky S."/>
            <person name="Nowacki M."/>
            <person name="Nowak J.K."/>
            <person name="Plattner H."/>
            <person name="Poulain J."/>
            <person name="Ruiz F."/>
            <person name="Serrano V."/>
            <person name="Zagulski M."/>
            <person name="Dessen P."/>
            <person name="Betermier M."/>
            <person name="Weissenbach J."/>
            <person name="Scarpelli C."/>
            <person name="Schachter V."/>
            <person name="Sperling L."/>
            <person name="Meyer E."/>
            <person name="Cohen J."/>
            <person name="Wincker P."/>
        </authorList>
    </citation>
    <scope>NUCLEOTIDE SEQUENCE [LARGE SCALE GENOMIC DNA]</scope>
    <source>
        <strain evidence="1 2">Stock d4-2</strain>
    </source>
</reference>
<evidence type="ECO:0008006" key="3">
    <source>
        <dbReference type="Google" id="ProtNLM"/>
    </source>
</evidence>
<dbReference type="OrthoDB" id="303678at2759"/>
<dbReference type="Proteomes" id="UP000000600">
    <property type="component" value="Unassembled WGS sequence"/>
</dbReference>
<dbReference type="KEGG" id="ptm:GSPATT00023825001"/>
<dbReference type="HOGENOM" id="CLU_961260_0_0_1"/>
<protein>
    <recommendedName>
        <fullName evidence="3">HTH psq-type domain-containing protein</fullName>
    </recommendedName>
</protein>
<keyword evidence="2" id="KW-1185">Reference proteome</keyword>
<gene>
    <name evidence="1" type="ORF">GSPATT00023825001</name>
</gene>
<dbReference type="GeneID" id="5044279"/>